<reference evidence="2 3" key="1">
    <citation type="submission" date="2019-10" db="EMBL/GenBank/DDBJ databases">
        <title>Extracellular Electron Transfer in a Candidatus Methanoperedens spp. Enrichment Culture.</title>
        <authorList>
            <person name="Berger S."/>
            <person name="Rangel Shaw D."/>
            <person name="Berben T."/>
            <person name="In 'T Zandt M."/>
            <person name="Frank J."/>
            <person name="Reimann J."/>
            <person name="Jetten M.S.M."/>
            <person name="Welte C.U."/>
        </authorList>
    </citation>
    <scope>NUCLEOTIDE SEQUENCE [LARGE SCALE GENOMIC DNA]</scope>
    <source>
        <strain evidence="2">SB12</strain>
    </source>
</reference>
<name>A0A833LVB4_9LEPT</name>
<evidence type="ECO:0008006" key="4">
    <source>
        <dbReference type="Google" id="ProtNLM"/>
    </source>
</evidence>
<comment type="caution">
    <text evidence="2">The sequence shown here is derived from an EMBL/GenBank/DDBJ whole genome shotgun (WGS) entry which is preliminary data.</text>
</comment>
<feature type="transmembrane region" description="Helical" evidence="1">
    <location>
        <begin position="97"/>
        <end position="121"/>
    </location>
</feature>
<sequence length="169" mass="19467">MILILRSMESFPLSALLRMVHIAAIVHWIGGVAFVTTVLLPAVAKRVSAEDRVHFFEEVESRFATQARLSTALAGISGFALLWQMNAWERLLSPHYWWLHGMIAVWLIFTLMLFVFEPLFLHRWFLERARRDPAGTFRLVQRMHWILLGISTVVTLGAAAGAHGWLWFR</sequence>
<evidence type="ECO:0000313" key="2">
    <source>
        <dbReference type="EMBL" id="KAB2929454.1"/>
    </source>
</evidence>
<dbReference type="AlphaFoldDB" id="A0A833LVB4"/>
<evidence type="ECO:0000256" key="1">
    <source>
        <dbReference type="SAM" id="Phobius"/>
    </source>
</evidence>
<evidence type="ECO:0000313" key="3">
    <source>
        <dbReference type="Proteomes" id="UP000460298"/>
    </source>
</evidence>
<feature type="transmembrane region" description="Helical" evidence="1">
    <location>
        <begin position="65"/>
        <end position="85"/>
    </location>
</feature>
<dbReference type="EMBL" id="WBUI01000031">
    <property type="protein sequence ID" value="KAB2929454.1"/>
    <property type="molecule type" value="Genomic_DNA"/>
</dbReference>
<gene>
    <name evidence="2" type="ORF">F9K24_19795</name>
</gene>
<protein>
    <recommendedName>
        <fullName evidence="4">Copper resistance protein D domain-containing protein</fullName>
    </recommendedName>
</protein>
<feature type="transmembrane region" description="Helical" evidence="1">
    <location>
        <begin position="20"/>
        <end position="44"/>
    </location>
</feature>
<proteinExistence type="predicted"/>
<organism evidence="2 3">
    <name type="scientific">Leptonema illini</name>
    <dbReference type="NCBI Taxonomy" id="183"/>
    <lineage>
        <taxon>Bacteria</taxon>
        <taxon>Pseudomonadati</taxon>
        <taxon>Spirochaetota</taxon>
        <taxon>Spirochaetia</taxon>
        <taxon>Leptospirales</taxon>
        <taxon>Leptospiraceae</taxon>
        <taxon>Leptonema</taxon>
    </lineage>
</organism>
<keyword evidence="1" id="KW-1133">Transmembrane helix</keyword>
<dbReference type="Proteomes" id="UP000460298">
    <property type="component" value="Unassembled WGS sequence"/>
</dbReference>
<keyword evidence="1" id="KW-0472">Membrane</keyword>
<accession>A0A833LVB4</accession>
<keyword evidence="1" id="KW-0812">Transmembrane</keyword>
<feature type="transmembrane region" description="Helical" evidence="1">
    <location>
        <begin position="145"/>
        <end position="168"/>
    </location>
</feature>